<organism evidence="2 3">
    <name type="scientific">Trifolium pratense</name>
    <name type="common">Red clover</name>
    <dbReference type="NCBI Taxonomy" id="57577"/>
    <lineage>
        <taxon>Eukaryota</taxon>
        <taxon>Viridiplantae</taxon>
        <taxon>Streptophyta</taxon>
        <taxon>Embryophyta</taxon>
        <taxon>Tracheophyta</taxon>
        <taxon>Spermatophyta</taxon>
        <taxon>Magnoliopsida</taxon>
        <taxon>eudicotyledons</taxon>
        <taxon>Gunneridae</taxon>
        <taxon>Pentapetalae</taxon>
        <taxon>rosids</taxon>
        <taxon>fabids</taxon>
        <taxon>Fabales</taxon>
        <taxon>Fabaceae</taxon>
        <taxon>Papilionoideae</taxon>
        <taxon>50 kb inversion clade</taxon>
        <taxon>NPAAA clade</taxon>
        <taxon>Hologalegina</taxon>
        <taxon>IRL clade</taxon>
        <taxon>Trifolieae</taxon>
        <taxon>Trifolium</taxon>
    </lineage>
</organism>
<feature type="non-terminal residue" evidence="2">
    <location>
        <position position="65"/>
    </location>
</feature>
<dbReference type="AlphaFoldDB" id="A0A2K3KGP4"/>
<evidence type="ECO:0000256" key="1">
    <source>
        <dbReference type="SAM" id="MobiDB-lite"/>
    </source>
</evidence>
<gene>
    <name evidence="2" type="ORF">L195_g062600</name>
</gene>
<proteinExistence type="predicted"/>
<name>A0A2K3KGP4_TRIPR</name>
<reference evidence="2 3" key="1">
    <citation type="journal article" date="2014" name="Am. J. Bot.">
        <title>Genome assembly and annotation for red clover (Trifolium pratense; Fabaceae).</title>
        <authorList>
            <person name="Istvanek J."/>
            <person name="Jaros M."/>
            <person name="Krenek A."/>
            <person name="Repkova J."/>
        </authorList>
    </citation>
    <scope>NUCLEOTIDE SEQUENCE [LARGE SCALE GENOMIC DNA]</scope>
    <source>
        <strain evidence="3">cv. Tatra</strain>
        <tissue evidence="2">Young leaves</tissue>
    </source>
</reference>
<evidence type="ECO:0000313" key="3">
    <source>
        <dbReference type="Proteomes" id="UP000236291"/>
    </source>
</evidence>
<sequence>MDEKGHTCAANWATHVQPTKHNTLPVTKPTTDGAQQVGPSGAHQPSHIGAHQLANGADHQHAPSG</sequence>
<protein>
    <submittedName>
        <fullName evidence="2">Uncharacterized protein</fullName>
    </submittedName>
</protein>
<evidence type="ECO:0000313" key="2">
    <source>
        <dbReference type="EMBL" id="PNX65438.1"/>
    </source>
</evidence>
<reference evidence="2 3" key="2">
    <citation type="journal article" date="2017" name="Front. Plant Sci.">
        <title>Gene Classification and Mining of Molecular Markers Useful in Red Clover (Trifolium pratense) Breeding.</title>
        <authorList>
            <person name="Istvanek J."/>
            <person name="Dluhosova J."/>
            <person name="Dluhos P."/>
            <person name="Patkova L."/>
            <person name="Nedelnik J."/>
            <person name="Repkova J."/>
        </authorList>
    </citation>
    <scope>NUCLEOTIDE SEQUENCE [LARGE SCALE GENOMIC DNA]</scope>
    <source>
        <strain evidence="3">cv. Tatra</strain>
        <tissue evidence="2">Young leaves</tissue>
    </source>
</reference>
<feature type="compositionally biased region" description="Polar residues" evidence="1">
    <location>
        <begin position="16"/>
        <end position="38"/>
    </location>
</feature>
<feature type="region of interest" description="Disordered" evidence="1">
    <location>
        <begin position="16"/>
        <end position="65"/>
    </location>
</feature>
<accession>A0A2K3KGP4</accession>
<comment type="caution">
    <text evidence="2">The sequence shown here is derived from an EMBL/GenBank/DDBJ whole genome shotgun (WGS) entry which is preliminary data.</text>
</comment>
<dbReference type="Proteomes" id="UP000236291">
    <property type="component" value="Unassembled WGS sequence"/>
</dbReference>
<dbReference type="EMBL" id="ASHM01179737">
    <property type="protein sequence ID" value="PNX65438.1"/>
    <property type="molecule type" value="Genomic_DNA"/>
</dbReference>